<dbReference type="NCBIfam" id="TIGR04399">
    <property type="entry name" value="acc_Sec_SLAP"/>
    <property type="match status" value="1"/>
</dbReference>
<evidence type="ECO:0000313" key="2">
    <source>
        <dbReference type="EMBL" id="MDV2886334.1"/>
    </source>
</evidence>
<reference evidence="2" key="1">
    <citation type="submission" date="2023-10" db="EMBL/GenBank/DDBJ databases">
        <title>Screening of Alkalihalophilus pseudofirmusBZ-TG-HK211 and Its Alleviation of Salt Stress on Rapeseed Growth.</title>
        <authorList>
            <person name="Zhao B."/>
            <person name="Guo T."/>
        </authorList>
    </citation>
    <scope>NUCLEOTIDE SEQUENCE</scope>
    <source>
        <strain evidence="2">BZ-TG-HK211</strain>
    </source>
</reference>
<feature type="region of interest" description="Disordered" evidence="1">
    <location>
        <begin position="1"/>
        <end position="41"/>
    </location>
</feature>
<name>A0AAJ2U185_ALKPS</name>
<proteinExistence type="predicted"/>
<sequence length="303" mass="34372">MLSFFRKREDGTNPELEGAESSVAPSELGQEEGGNKGNQDEVYTELSFPPAWNVSKEDKYAFQFLNGECAPLKPNQISLSGIEIQRDEIDKKVTVKAFIRSSLDKPVKFEKTTLVLIGHDGTVLGRKEFDLSQIGELPPKSSRPWLFEFDAKDMLKVDLPRFGWKLAFQLNKEEKHELELDPSWDKSLDSQAKEKLVKMVEDLPSLQSDEVNFMGLQAKKKEDGSLHVTMLIRNGSKKNLNLEQLPLYVEDASGDVVAKGGFKLDSFIVRANTSKPWSFIFPKEMIVKEELDLSRWKAYAPKK</sequence>
<dbReference type="InterPro" id="IPR030911">
    <property type="entry name" value="Sec_acc_SLAP"/>
</dbReference>
<dbReference type="EMBL" id="JAWJAY010000003">
    <property type="protein sequence ID" value="MDV2886334.1"/>
    <property type="molecule type" value="Genomic_DNA"/>
</dbReference>
<evidence type="ECO:0000313" key="3">
    <source>
        <dbReference type="Proteomes" id="UP001285636"/>
    </source>
</evidence>
<accession>A0AAJ2U185</accession>
<dbReference type="InterPro" id="IPR030910">
    <property type="entry name" value="SLAP_dom"/>
</dbReference>
<dbReference type="AlphaFoldDB" id="A0AAJ2U185"/>
<protein>
    <submittedName>
        <fullName evidence="2">Accessory Sec system S-layer assembly protein</fullName>
    </submittedName>
</protein>
<organism evidence="2 3">
    <name type="scientific">Alkalihalophilus pseudofirmus</name>
    <name type="common">Bacillus pseudofirmus</name>
    <dbReference type="NCBI Taxonomy" id="79885"/>
    <lineage>
        <taxon>Bacteria</taxon>
        <taxon>Bacillati</taxon>
        <taxon>Bacillota</taxon>
        <taxon>Bacilli</taxon>
        <taxon>Bacillales</taxon>
        <taxon>Bacillaceae</taxon>
        <taxon>Alkalihalophilus</taxon>
    </lineage>
</organism>
<feature type="compositionally biased region" description="Basic and acidic residues" evidence="1">
    <location>
        <begin position="1"/>
        <end position="11"/>
    </location>
</feature>
<comment type="caution">
    <text evidence="2">The sequence shown here is derived from an EMBL/GenBank/DDBJ whole genome shotgun (WGS) entry which is preliminary data.</text>
</comment>
<dbReference type="RefSeq" id="WP_323467118.1">
    <property type="nucleotide sequence ID" value="NZ_CP144224.1"/>
</dbReference>
<gene>
    <name evidence="2" type="ORF">RYX45_14180</name>
</gene>
<dbReference type="Proteomes" id="UP001285636">
    <property type="component" value="Unassembled WGS sequence"/>
</dbReference>
<evidence type="ECO:0000256" key="1">
    <source>
        <dbReference type="SAM" id="MobiDB-lite"/>
    </source>
</evidence>
<dbReference type="NCBIfam" id="TIGR04398">
    <property type="entry name" value="SLAP_DUP"/>
    <property type="match status" value="2"/>
</dbReference>